<proteinExistence type="predicted"/>
<organism evidence="2 3">
    <name type="scientific">Streptomyces armeniacus</name>
    <dbReference type="NCBI Taxonomy" id="83291"/>
    <lineage>
        <taxon>Bacteria</taxon>
        <taxon>Bacillati</taxon>
        <taxon>Actinomycetota</taxon>
        <taxon>Actinomycetes</taxon>
        <taxon>Kitasatosporales</taxon>
        <taxon>Streptomycetaceae</taxon>
        <taxon>Streptomyces</taxon>
    </lineage>
</organism>
<name>A0A345XW83_9ACTN</name>
<evidence type="ECO:0000259" key="1">
    <source>
        <dbReference type="Pfam" id="PF12973"/>
    </source>
</evidence>
<dbReference type="AlphaFoldDB" id="A0A345XW83"/>
<dbReference type="RefSeq" id="WP_208882432.1">
    <property type="nucleotide sequence ID" value="NZ_CP031320.1"/>
</dbReference>
<keyword evidence="3" id="KW-1185">Reference proteome</keyword>
<evidence type="ECO:0000313" key="3">
    <source>
        <dbReference type="Proteomes" id="UP000254425"/>
    </source>
</evidence>
<dbReference type="InterPro" id="IPR025979">
    <property type="entry name" value="ChrR-like_cupin_dom"/>
</dbReference>
<dbReference type="KEGG" id="sarm:DVA86_28070"/>
<accession>A0A345XW83</accession>
<feature type="domain" description="ChrR-like cupin" evidence="1">
    <location>
        <begin position="166"/>
        <end position="226"/>
    </location>
</feature>
<gene>
    <name evidence="2" type="ORF">DVA86_28070</name>
</gene>
<dbReference type="Pfam" id="PF12973">
    <property type="entry name" value="Cupin_7"/>
    <property type="match status" value="1"/>
</dbReference>
<reference evidence="2 3" key="1">
    <citation type="submission" date="2018-07" db="EMBL/GenBank/DDBJ databases">
        <title>Draft genome of the type strain Streptomyces armeniacus ATCC 15676.</title>
        <authorList>
            <person name="Labana P."/>
            <person name="Gosse J.T."/>
            <person name="Boddy C.N."/>
        </authorList>
    </citation>
    <scope>NUCLEOTIDE SEQUENCE [LARGE SCALE GENOMIC DNA]</scope>
    <source>
        <strain evidence="2 3">ATCC 15676</strain>
    </source>
</reference>
<dbReference type="SUPFAM" id="SSF51182">
    <property type="entry name" value="RmlC-like cupins"/>
    <property type="match status" value="2"/>
</dbReference>
<evidence type="ECO:0000313" key="2">
    <source>
        <dbReference type="EMBL" id="AXK35899.1"/>
    </source>
</evidence>
<dbReference type="Gene3D" id="2.60.120.10">
    <property type="entry name" value="Jelly Rolls"/>
    <property type="match status" value="2"/>
</dbReference>
<dbReference type="InterPro" id="IPR011051">
    <property type="entry name" value="RmlC_Cupin_sf"/>
</dbReference>
<dbReference type="InterPro" id="IPR014710">
    <property type="entry name" value="RmlC-like_jellyroll"/>
</dbReference>
<dbReference type="Proteomes" id="UP000254425">
    <property type="component" value="Chromosome"/>
</dbReference>
<sequence length="235" mass="26126">MLVNQWHVVRTEDLAHLEPQILAPGVTSYVLDWSSPFHGSPQQPAEAVMRFQPGTILEEPLRHTGPSRIIVLSGRLRDESGSYDPFTRIHAPRGCVHSPYSAIGCLLHFRSLEMGADEDATTSLSGWDVVRPEDLERFQPQALSPGVTGYVLSWSSPSPGPPQPVELIVDFEAGARFEQPRQHRHAAKETLVLGGRLRDENGSYDPFTRIHAPRGSVHTPYSDIGCRVHMTVRAR</sequence>
<dbReference type="EMBL" id="CP031320">
    <property type="protein sequence ID" value="AXK35899.1"/>
    <property type="molecule type" value="Genomic_DNA"/>
</dbReference>
<protein>
    <recommendedName>
        <fullName evidence="1">ChrR-like cupin domain-containing protein</fullName>
    </recommendedName>
</protein>